<feature type="compositionally biased region" description="Basic and acidic residues" evidence="1">
    <location>
        <begin position="366"/>
        <end position="375"/>
    </location>
</feature>
<feature type="region of interest" description="Disordered" evidence="1">
    <location>
        <begin position="366"/>
        <end position="391"/>
    </location>
</feature>
<dbReference type="EnsemblPlants" id="OPUNC01G02430.1">
    <property type="protein sequence ID" value="OPUNC01G02430.1"/>
    <property type="gene ID" value="OPUNC01G02430"/>
</dbReference>
<evidence type="ECO:0000256" key="2">
    <source>
        <dbReference type="SAM" id="Phobius"/>
    </source>
</evidence>
<evidence type="ECO:0000256" key="1">
    <source>
        <dbReference type="SAM" id="MobiDB-lite"/>
    </source>
</evidence>
<dbReference type="GO" id="GO:0005759">
    <property type="term" value="C:mitochondrial matrix"/>
    <property type="evidence" value="ECO:0007669"/>
    <property type="project" value="InterPro"/>
</dbReference>
<dbReference type="Pfam" id="PF02330">
    <property type="entry name" value="MAM33"/>
    <property type="match status" value="2"/>
</dbReference>
<organism evidence="4">
    <name type="scientific">Oryza punctata</name>
    <name type="common">Red rice</name>
    <dbReference type="NCBI Taxonomy" id="4537"/>
    <lineage>
        <taxon>Eukaryota</taxon>
        <taxon>Viridiplantae</taxon>
        <taxon>Streptophyta</taxon>
        <taxon>Embryophyta</taxon>
        <taxon>Tracheophyta</taxon>
        <taxon>Spermatophyta</taxon>
        <taxon>Magnoliopsida</taxon>
        <taxon>Liliopsida</taxon>
        <taxon>Poales</taxon>
        <taxon>Poaceae</taxon>
        <taxon>BOP clade</taxon>
        <taxon>Oryzoideae</taxon>
        <taxon>Oryzeae</taxon>
        <taxon>Oryzinae</taxon>
        <taxon>Oryza</taxon>
    </lineage>
</organism>
<dbReference type="PANTHER" id="PTHR10826">
    <property type="entry name" value="COMPLEMENT COMPONENT 1"/>
    <property type="match status" value="1"/>
</dbReference>
<keyword evidence="2" id="KW-0812">Transmembrane</keyword>
<feature type="transmembrane region" description="Helical" evidence="2">
    <location>
        <begin position="665"/>
        <end position="682"/>
    </location>
</feature>
<feature type="region of interest" description="Disordered" evidence="1">
    <location>
        <begin position="867"/>
        <end position="888"/>
    </location>
</feature>
<dbReference type="FunFam" id="3.10.280.10:FF:000002">
    <property type="entry name" value="Mitochondrial glycoprotein family protein"/>
    <property type="match status" value="1"/>
</dbReference>
<feature type="compositionally biased region" description="Acidic residues" evidence="1">
    <location>
        <begin position="154"/>
        <end position="164"/>
    </location>
</feature>
<feature type="transmembrane region" description="Helical" evidence="2">
    <location>
        <begin position="1022"/>
        <end position="1044"/>
    </location>
</feature>
<dbReference type="InterPro" id="IPR003428">
    <property type="entry name" value="MAM33"/>
</dbReference>
<dbReference type="STRING" id="4537.A0A0E0JDX7"/>
<reference evidence="4" key="2">
    <citation type="submission" date="2018-05" db="EMBL/GenBank/DDBJ databases">
        <title>OpunRS2 (Oryza punctata Reference Sequence Version 2).</title>
        <authorList>
            <person name="Zhang J."/>
            <person name="Kudrna D."/>
            <person name="Lee S."/>
            <person name="Talag J."/>
            <person name="Welchert J."/>
            <person name="Wing R.A."/>
        </authorList>
    </citation>
    <scope>NUCLEOTIDE SEQUENCE [LARGE SCALE GENOMIC DNA]</scope>
</reference>
<proteinExistence type="predicted"/>
<protein>
    <recommendedName>
        <fullName evidence="3">DUF4220 domain-containing protein</fullName>
    </recommendedName>
</protein>
<evidence type="ECO:0000313" key="4">
    <source>
        <dbReference type="EnsemblPlants" id="OPUNC01G02430.1"/>
    </source>
</evidence>
<evidence type="ECO:0000313" key="5">
    <source>
        <dbReference type="Proteomes" id="UP000026962"/>
    </source>
</evidence>
<dbReference type="InterPro" id="IPR007658">
    <property type="entry name" value="DUF594"/>
</dbReference>
<feature type="transmembrane region" description="Helical" evidence="2">
    <location>
        <begin position="569"/>
        <end position="588"/>
    </location>
</feature>
<feature type="transmembrane region" description="Helical" evidence="2">
    <location>
        <begin position="633"/>
        <end position="653"/>
    </location>
</feature>
<dbReference type="Proteomes" id="UP000026962">
    <property type="component" value="Chromosome 1"/>
</dbReference>
<feature type="domain" description="DUF4220" evidence="3">
    <location>
        <begin position="606"/>
        <end position="845"/>
    </location>
</feature>
<name>A0A0E0JDX7_ORYPU</name>
<feature type="domain" description="DUF4220" evidence="3">
    <location>
        <begin position="926"/>
        <end position="1094"/>
    </location>
</feature>
<dbReference type="InterPro" id="IPR036561">
    <property type="entry name" value="MAM33_sf"/>
</dbReference>
<feature type="transmembrane region" description="Helical" evidence="2">
    <location>
        <begin position="600"/>
        <end position="621"/>
    </location>
</feature>
<keyword evidence="5" id="KW-1185">Reference proteome</keyword>
<dbReference type="HOGENOM" id="CLU_266055_0_0_1"/>
<dbReference type="Pfam" id="PF13968">
    <property type="entry name" value="DUF4220"/>
    <property type="match status" value="2"/>
</dbReference>
<dbReference type="PANTHER" id="PTHR10826:SF41">
    <property type="entry name" value="MITOCHONDRIAL GLYCOPROTEIN FAMILY PROTEIN"/>
    <property type="match status" value="1"/>
</dbReference>
<dbReference type="Gramene" id="OPUNC01G02430.1">
    <property type="protein sequence ID" value="OPUNC01G02430.1"/>
    <property type="gene ID" value="OPUNC01G02430"/>
</dbReference>
<sequence length="1248" mass="139624">MAFVSATAAAAAATAASFLLPVSSSARAGSVLMGRKQLAAAPLRAAQGSSSGPVVMESKVKSKKKKGFGAGNLPGAIDAEIRDAQEYLASDEQEPVPENFPFEILDEEGMSVVILKRDYKDEKIEVIVSMPNLEGGPEFDDEDDEGEGKNASKDDEDEDEDESAGDSSVSLKVTVSKGSGPKLEFTCTAFREEITIDDMLIVENAAAEGDEKFPYEGPEFTELPVNVQKGLFKYLEQRGITLPTTNYMHDYMVTKQTKEYVGWMTKLKDFKLSSSSPQLVNPTKALTKPFVRGCTVAMALFAAARRAATSTLPLLRGGALLRPLAAAAARPQPRSMPFSSSAPLTKSSFDSELVRVIDYMIKDAEESDDQGRAEEIPNNSPFKINDGKGSNATTLTRTYHGEKIELQVSMNSLVTDDEPEPAKVKYEKRWTSDESEYEEIQVPSKSSIPLTVTISKGDGQILEFSCTAYPEEIVIDTLSLMQPPEDDKNEMIAYEGPDFDDLDEKLKKALNKYLELRGITPMIAKFLKEYMICKGSGGYLLWLRKLKDFVSQNATHAGKQFASSSAGQLARIEVLVTVGCLLVGVLVLCNSRRRYDGSALLRLFVWGAFMFNYPVISYTIGLMQSSSIQNELFVVWACFLLLLLGTADTMTAFSFDDKSQLTRSMINQAIHVIYLIFLIFYYKGQLRGTFLVSLFLLWALSVVRFGLRVKAYLSTNRSRDLIRENQIVHEYMMRAEFSNNAGVLLRPGLWNTETMEEYIYLVDGKEEEKVENGDHIILVDVAKVWQCKGKLLRLTGGDRGAARRRDLCLSFALFRMLLLRSTSQLHHLSNDNMPGGMDRRQSFLQLMASMHDPVDLELFSHFIDDEEEPEDERTSTRNSSCHSESEQPPHRFWTEILVGGHPLRSSESSPGPPDHVGRVIFLYQDEKYWDFVVKGLLVDDQDLGRAFRVVEAELGFLFDFFYARYPSIKYTLAPDIAVYAAILPIHPLLQYRPFHAGPAGEGSGGDATASNIIIHGFNLDLLVTRLVIVWYIFLESYQFLAFIFSDWHKVKMLCRYVRNEPWHRAVMDVPIKVLCHFTAKRYWKGTIGQYFLLDNIHPHWIKTLLSWFLPGANIAVYLVDRIVDSRERWGVLAAFWANMMVYIAPSNRAVAHATRMATGGKGSTDTRQQEEAMEGLLPFLYRAIVHYANGGQTPIGNPFINESPSASPRAPYYVRLAGGADSGRLRFAEVPVFPSPASRDAQLLSQWT</sequence>
<keyword evidence="2" id="KW-1133">Transmembrane helix</keyword>
<dbReference type="Gene3D" id="3.10.280.10">
    <property type="entry name" value="Mitochondrial glycoprotein"/>
    <property type="match status" value="2"/>
</dbReference>
<feature type="transmembrane region" description="Helical" evidence="2">
    <location>
        <begin position="688"/>
        <end position="707"/>
    </location>
</feature>
<keyword evidence="2" id="KW-0472">Membrane</keyword>
<evidence type="ECO:0000259" key="3">
    <source>
        <dbReference type="Pfam" id="PF13968"/>
    </source>
</evidence>
<feature type="compositionally biased region" description="Polar residues" evidence="1">
    <location>
        <begin position="377"/>
        <end position="391"/>
    </location>
</feature>
<accession>A0A0E0JDX7</accession>
<dbReference type="AlphaFoldDB" id="A0A0E0JDX7"/>
<dbReference type="eggNOG" id="KOG2536">
    <property type="taxonomic scope" value="Eukaryota"/>
</dbReference>
<dbReference type="InterPro" id="IPR025315">
    <property type="entry name" value="DUF4220"/>
</dbReference>
<reference evidence="4" key="1">
    <citation type="submission" date="2015-04" db="UniProtKB">
        <authorList>
            <consortium name="EnsemblPlants"/>
        </authorList>
    </citation>
    <scope>IDENTIFICATION</scope>
</reference>
<dbReference type="SUPFAM" id="SSF54529">
    <property type="entry name" value="Mitochondrial glycoprotein MAM33-like"/>
    <property type="match status" value="2"/>
</dbReference>
<feature type="region of interest" description="Disordered" evidence="1">
    <location>
        <begin position="130"/>
        <end position="173"/>
    </location>
</feature>
<feature type="compositionally biased region" description="Acidic residues" evidence="1">
    <location>
        <begin position="137"/>
        <end position="146"/>
    </location>
</feature>
<dbReference type="Pfam" id="PF04578">
    <property type="entry name" value="DUF594"/>
    <property type="match status" value="1"/>
</dbReference>